<dbReference type="EMBL" id="FMZH01000007">
    <property type="protein sequence ID" value="SDD70813.1"/>
    <property type="molecule type" value="Genomic_DNA"/>
</dbReference>
<keyword evidence="3" id="KW-1185">Reference proteome</keyword>
<dbReference type="Proteomes" id="UP000199455">
    <property type="component" value="Unassembled WGS sequence"/>
</dbReference>
<keyword evidence="1" id="KW-0812">Transmembrane</keyword>
<keyword evidence="1" id="KW-1133">Transmembrane helix</keyword>
<sequence length="102" mass="11069">MNAPQTFPVYKGLQKPLSYKGLKGKFIAWGAVALVGGLILGGTTGAFINMYLGAAVALGSIGVMLYYVLSQQKKGLHSKSRHNGIFIQPLNINIRYENKENL</sequence>
<dbReference type="AlphaFoldDB" id="A0A1G6WYU6"/>
<dbReference type="STRING" id="390242.SAMN04488024_107164"/>
<evidence type="ECO:0000256" key="1">
    <source>
        <dbReference type="SAM" id="Phobius"/>
    </source>
</evidence>
<dbReference type="RefSeq" id="WP_090770403.1">
    <property type="nucleotide sequence ID" value="NZ_FMZH01000007.1"/>
</dbReference>
<accession>A0A1G6WYU6</accession>
<reference evidence="3" key="1">
    <citation type="submission" date="2016-10" db="EMBL/GenBank/DDBJ databases">
        <authorList>
            <person name="Varghese N."/>
            <person name="Submissions S."/>
        </authorList>
    </citation>
    <scope>NUCLEOTIDE SEQUENCE [LARGE SCALE GENOMIC DNA]</scope>
    <source>
        <strain evidence="3">DSM 18609</strain>
    </source>
</reference>
<evidence type="ECO:0000313" key="2">
    <source>
        <dbReference type="EMBL" id="SDD70813.1"/>
    </source>
</evidence>
<evidence type="ECO:0008006" key="4">
    <source>
        <dbReference type="Google" id="ProtNLM"/>
    </source>
</evidence>
<feature type="transmembrane region" description="Helical" evidence="1">
    <location>
        <begin position="26"/>
        <end position="44"/>
    </location>
</feature>
<proteinExistence type="predicted"/>
<feature type="transmembrane region" description="Helical" evidence="1">
    <location>
        <begin position="50"/>
        <end position="69"/>
    </location>
</feature>
<protein>
    <recommendedName>
        <fullName evidence="4">DUF4133 domain-containing protein</fullName>
    </recommendedName>
</protein>
<name>A0A1G6WYU6_9SPHI</name>
<keyword evidence="1" id="KW-0472">Membrane</keyword>
<gene>
    <name evidence="2" type="ORF">SAMN04488024_107164</name>
</gene>
<evidence type="ECO:0000313" key="3">
    <source>
        <dbReference type="Proteomes" id="UP000199455"/>
    </source>
</evidence>
<organism evidence="2 3">
    <name type="scientific">Pedobacter soli</name>
    <dbReference type="NCBI Taxonomy" id="390242"/>
    <lineage>
        <taxon>Bacteria</taxon>
        <taxon>Pseudomonadati</taxon>
        <taxon>Bacteroidota</taxon>
        <taxon>Sphingobacteriia</taxon>
        <taxon>Sphingobacteriales</taxon>
        <taxon>Sphingobacteriaceae</taxon>
        <taxon>Pedobacter</taxon>
    </lineage>
</organism>